<evidence type="ECO:0000256" key="5">
    <source>
        <dbReference type="ARBA" id="ARBA00022692"/>
    </source>
</evidence>
<keyword evidence="8 9" id="KW-0472">Membrane</keyword>
<dbReference type="GO" id="GO:0019646">
    <property type="term" value="P:aerobic electron transport chain"/>
    <property type="evidence" value="ECO:0007669"/>
    <property type="project" value="TreeGrafter"/>
</dbReference>
<evidence type="ECO:0000256" key="7">
    <source>
        <dbReference type="ARBA" id="ARBA00023002"/>
    </source>
</evidence>
<dbReference type="GO" id="GO:0015078">
    <property type="term" value="F:proton transmembrane transporter activity"/>
    <property type="evidence" value="ECO:0007669"/>
    <property type="project" value="TreeGrafter"/>
</dbReference>
<keyword evidence="5 9" id="KW-0812">Transmembrane</keyword>
<comment type="function">
    <text evidence="9">Catalyzes quinol oxidation with the concomitant reduction of oxygen to water.</text>
</comment>
<evidence type="ECO:0000256" key="1">
    <source>
        <dbReference type="ARBA" id="ARBA00000725"/>
    </source>
</evidence>
<evidence type="ECO:0000256" key="8">
    <source>
        <dbReference type="ARBA" id="ARBA00023136"/>
    </source>
</evidence>
<dbReference type="NCBIfam" id="TIGR02901">
    <property type="entry name" value="QoxD"/>
    <property type="match status" value="1"/>
</dbReference>
<evidence type="ECO:0000256" key="6">
    <source>
        <dbReference type="ARBA" id="ARBA00022989"/>
    </source>
</evidence>
<dbReference type="GO" id="GO:0042773">
    <property type="term" value="P:ATP synthesis coupled electron transport"/>
    <property type="evidence" value="ECO:0007669"/>
    <property type="project" value="UniProtKB-UniRule"/>
</dbReference>
<feature type="transmembrane region" description="Helical" evidence="9">
    <location>
        <begin position="80"/>
        <end position="102"/>
    </location>
</feature>
<keyword evidence="11" id="KW-1185">Reference proteome</keyword>
<evidence type="ECO:0000313" key="11">
    <source>
        <dbReference type="Proteomes" id="UP000295632"/>
    </source>
</evidence>
<dbReference type="Proteomes" id="UP000295632">
    <property type="component" value="Unassembled WGS sequence"/>
</dbReference>
<dbReference type="GO" id="GO:0016682">
    <property type="term" value="F:oxidoreductase activity, acting on diphenols and related substances as donors, oxygen as acceptor"/>
    <property type="evidence" value="ECO:0007669"/>
    <property type="project" value="UniProtKB-UniRule"/>
</dbReference>
<dbReference type="GO" id="GO:0009486">
    <property type="term" value="F:cytochrome bo3 ubiquinol oxidase activity"/>
    <property type="evidence" value="ECO:0007669"/>
    <property type="project" value="TreeGrafter"/>
</dbReference>
<sequence>MAQSNTTAQKGHFPWKHIVGFVMSIVLTLAALWICFQTDFTLQTKIIIIFLFAFLQAALQLLMFMHLTEGKSGRIQAGNILFAAFIAIVVVLGSFWVMNFGVHLNHHM</sequence>
<feature type="transmembrane region" description="Helical" evidence="9">
    <location>
        <begin position="48"/>
        <end position="68"/>
    </location>
</feature>
<reference evidence="10 11" key="1">
    <citation type="submission" date="2019-03" db="EMBL/GenBank/DDBJ databases">
        <title>Genomic Encyclopedia of Type Strains, Phase IV (KMG-IV): sequencing the most valuable type-strain genomes for metagenomic binning, comparative biology and taxonomic classification.</title>
        <authorList>
            <person name="Goeker M."/>
        </authorList>
    </citation>
    <scope>NUCLEOTIDE SEQUENCE [LARGE SCALE GENOMIC DNA]</scope>
    <source>
        <strain evidence="10 11">DSM 28697</strain>
    </source>
</reference>
<name>A0A4R6U847_9BACI</name>
<keyword evidence="6 9" id="KW-1133">Transmembrane helix</keyword>
<evidence type="ECO:0000256" key="9">
    <source>
        <dbReference type="RuleBase" id="RU367153"/>
    </source>
</evidence>
<accession>A0A4R6U847</accession>
<dbReference type="Pfam" id="PF03626">
    <property type="entry name" value="COX4_pro"/>
    <property type="match status" value="1"/>
</dbReference>
<dbReference type="InterPro" id="IPR005171">
    <property type="entry name" value="Cyt_c_oxidase_su4_prok"/>
</dbReference>
<evidence type="ECO:0000256" key="4">
    <source>
        <dbReference type="ARBA" id="ARBA00022475"/>
    </source>
</evidence>
<dbReference type="EC" id="1.10.3.-" evidence="9"/>
<dbReference type="GO" id="GO:0005886">
    <property type="term" value="C:plasma membrane"/>
    <property type="evidence" value="ECO:0007669"/>
    <property type="project" value="UniProtKB-SubCell"/>
</dbReference>
<protein>
    <recommendedName>
        <fullName evidence="9">Quinol oxidase subunit 4</fullName>
        <ecNumber evidence="9">1.10.3.-</ecNumber>
    </recommendedName>
</protein>
<keyword evidence="7 9" id="KW-0560">Oxidoreductase</keyword>
<evidence type="ECO:0000256" key="2">
    <source>
        <dbReference type="ARBA" id="ARBA00004651"/>
    </source>
</evidence>
<dbReference type="PANTHER" id="PTHR36835:SF1">
    <property type="entry name" value="CYTOCHROME BO(3) UBIQUINOL OXIDASE SUBUNIT 4"/>
    <property type="match status" value="1"/>
</dbReference>
<comment type="catalytic activity">
    <reaction evidence="1 9">
        <text>2 a quinol + O2 = 2 a quinone + 2 H2O</text>
        <dbReference type="Rhea" id="RHEA:55376"/>
        <dbReference type="ChEBI" id="CHEBI:15377"/>
        <dbReference type="ChEBI" id="CHEBI:15379"/>
        <dbReference type="ChEBI" id="CHEBI:24646"/>
        <dbReference type="ChEBI" id="CHEBI:132124"/>
    </reaction>
</comment>
<feature type="transmembrane region" description="Helical" evidence="9">
    <location>
        <begin position="18"/>
        <end position="36"/>
    </location>
</feature>
<comment type="caution">
    <text evidence="10">The sequence shown here is derived from an EMBL/GenBank/DDBJ whole genome shotgun (WGS) entry which is preliminary data.</text>
</comment>
<comment type="subcellular location">
    <subcellularLocation>
        <location evidence="2 9">Cell membrane</location>
        <topology evidence="2 9">Multi-pass membrane protein</topology>
    </subcellularLocation>
</comment>
<proteinExistence type="inferred from homology"/>
<dbReference type="OrthoDB" id="2361460at2"/>
<dbReference type="InterPro" id="IPR050968">
    <property type="entry name" value="Cytochrome_c_oxidase_bac_sub4"/>
</dbReference>
<dbReference type="AlphaFoldDB" id="A0A4R6U847"/>
<dbReference type="PANTHER" id="PTHR36835">
    <property type="entry name" value="CYTOCHROME BO(3) UBIQUINOL OXIDASE SUBUNIT 4"/>
    <property type="match status" value="1"/>
</dbReference>
<dbReference type="GO" id="GO:0015990">
    <property type="term" value="P:electron transport coupled proton transport"/>
    <property type="evidence" value="ECO:0007669"/>
    <property type="project" value="TreeGrafter"/>
</dbReference>
<dbReference type="InterPro" id="IPR014250">
    <property type="entry name" value="QoxD"/>
</dbReference>
<evidence type="ECO:0000313" key="10">
    <source>
        <dbReference type="EMBL" id="TDQ42708.1"/>
    </source>
</evidence>
<comment type="similarity">
    <text evidence="3 9">Belongs to the cytochrome c oxidase bacterial subunit 4 family.</text>
</comment>
<gene>
    <name evidence="10" type="ORF">EV213_101137</name>
</gene>
<evidence type="ECO:0000256" key="3">
    <source>
        <dbReference type="ARBA" id="ARBA00008079"/>
    </source>
</evidence>
<keyword evidence="4 9" id="KW-1003">Cell membrane</keyword>
<dbReference type="EMBL" id="SNYJ01000001">
    <property type="protein sequence ID" value="TDQ42708.1"/>
    <property type="molecule type" value="Genomic_DNA"/>
</dbReference>
<dbReference type="RefSeq" id="WP_133578548.1">
    <property type="nucleotide sequence ID" value="NZ_SNYJ01000001.1"/>
</dbReference>
<dbReference type="GO" id="GO:0009319">
    <property type="term" value="C:cytochrome o ubiquinol oxidase complex"/>
    <property type="evidence" value="ECO:0007669"/>
    <property type="project" value="TreeGrafter"/>
</dbReference>
<organism evidence="10 11">
    <name type="scientific">Aureibacillus halotolerans</name>
    <dbReference type="NCBI Taxonomy" id="1508390"/>
    <lineage>
        <taxon>Bacteria</taxon>
        <taxon>Bacillati</taxon>
        <taxon>Bacillota</taxon>
        <taxon>Bacilli</taxon>
        <taxon>Bacillales</taxon>
        <taxon>Bacillaceae</taxon>
        <taxon>Aureibacillus</taxon>
    </lineage>
</organism>